<name>A0A1H8S6Q4_9ACTN</name>
<feature type="region of interest" description="Disordered" evidence="1">
    <location>
        <begin position="113"/>
        <end position="137"/>
    </location>
</feature>
<sequence>MRHLAEAVTRRDTSVDATAAVLEPLEHAAHSRDEGDLPDLTAPDFAHLLGLVRGAKLHQHLVTQRLSVVTASGTRLPFPALQRLEKAGLVEVDRAHPLHAGQPVALTAFGRRTLTGRSPTPTAPSPAGAPFPAANRR</sequence>
<dbReference type="STRING" id="310780.SAMN05216267_103955"/>
<reference evidence="2 3" key="1">
    <citation type="submission" date="2016-10" db="EMBL/GenBank/DDBJ databases">
        <authorList>
            <person name="de Groot N.N."/>
        </authorList>
    </citation>
    <scope>NUCLEOTIDE SEQUENCE [LARGE SCALE GENOMIC DNA]</scope>
    <source>
        <strain evidence="2 3">CGMCC 4.2026</strain>
    </source>
</reference>
<protein>
    <submittedName>
        <fullName evidence="2">Uncharacterized protein</fullName>
    </submittedName>
</protein>
<keyword evidence="3" id="KW-1185">Reference proteome</keyword>
<evidence type="ECO:0000313" key="3">
    <source>
        <dbReference type="Proteomes" id="UP000181951"/>
    </source>
</evidence>
<organism evidence="2 3">
    <name type="scientific">Actinacidiphila rubida</name>
    <dbReference type="NCBI Taxonomy" id="310780"/>
    <lineage>
        <taxon>Bacteria</taxon>
        <taxon>Bacillati</taxon>
        <taxon>Actinomycetota</taxon>
        <taxon>Actinomycetes</taxon>
        <taxon>Kitasatosporales</taxon>
        <taxon>Streptomycetaceae</taxon>
        <taxon>Actinacidiphila</taxon>
    </lineage>
</organism>
<dbReference type="AlphaFoldDB" id="A0A1H8S6Q4"/>
<proteinExistence type="predicted"/>
<dbReference type="Proteomes" id="UP000181951">
    <property type="component" value="Unassembled WGS sequence"/>
</dbReference>
<dbReference type="EMBL" id="FODD01000039">
    <property type="protein sequence ID" value="SEO73833.1"/>
    <property type="molecule type" value="Genomic_DNA"/>
</dbReference>
<gene>
    <name evidence="2" type="ORF">SAMN05216267_103955</name>
</gene>
<evidence type="ECO:0000256" key="1">
    <source>
        <dbReference type="SAM" id="MobiDB-lite"/>
    </source>
</evidence>
<accession>A0A1H8S6Q4</accession>
<evidence type="ECO:0000313" key="2">
    <source>
        <dbReference type="EMBL" id="SEO73833.1"/>
    </source>
</evidence>